<keyword evidence="5 6" id="KW-0472">Membrane</keyword>
<keyword evidence="9" id="KW-1185">Reference proteome</keyword>
<evidence type="ECO:0000256" key="4">
    <source>
        <dbReference type="ARBA" id="ARBA00022989"/>
    </source>
</evidence>
<evidence type="ECO:0000256" key="3">
    <source>
        <dbReference type="ARBA" id="ARBA00022692"/>
    </source>
</evidence>
<evidence type="ECO:0000313" key="9">
    <source>
        <dbReference type="Proteomes" id="UP000647424"/>
    </source>
</evidence>
<comment type="caution">
    <text evidence="8">The sequence shown here is derived from an EMBL/GenBank/DDBJ whole genome shotgun (WGS) entry which is preliminary data.</text>
</comment>
<feature type="transmembrane region" description="Helical" evidence="6">
    <location>
        <begin position="43"/>
        <end position="64"/>
    </location>
</feature>
<name>A0A927FG31_9BURK</name>
<dbReference type="InterPro" id="IPR037185">
    <property type="entry name" value="EmrE-like"/>
</dbReference>
<evidence type="ECO:0000256" key="2">
    <source>
        <dbReference type="ARBA" id="ARBA00007362"/>
    </source>
</evidence>
<comment type="subcellular location">
    <subcellularLocation>
        <location evidence="1">Membrane</location>
        <topology evidence="1">Multi-pass membrane protein</topology>
    </subcellularLocation>
</comment>
<evidence type="ECO:0000256" key="1">
    <source>
        <dbReference type="ARBA" id="ARBA00004141"/>
    </source>
</evidence>
<feature type="transmembrane region" description="Helical" evidence="6">
    <location>
        <begin position="104"/>
        <end position="123"/>
    </location>
</feature>
<proteinExistence type="inferred from homology"/>
<dbReference type="Pfam" id="PF00892">
    <property type="entry name" value="EamA"/>
    <property type="match status" value="2"/>
</dbReference>
<feature type="transmembrane region" description="Helical" evidence="6">
    <location>
        <begin position="76"/>
        <end position="98"/>
    </location>
</feature>
<dbReference type="GO" id="GO:0016020">
    <property type="term" value="C:membrane"/>
    <property type="evidence" value="ECO:0007669"/>
    <property type="project" value="UniProtKB-SubCell"/>
</dbReference>
<dbReference type="InterPro" id="IPR050638">
    <property type="entry name" value="AA-Vitamin_Transporters"/>
</dbReference>
<feature type="transmembrane region" description="Helical" evidence="6">
    <location>
        <begin position="280"/>
        <end position="301"/>
    </location>
</feature>
<sequence>MPHRHPDHPHQRLALFTALVLVVIWGGNFTLQKYLLHLLTPDGFLLVRYTIMPVCALLMFRWRLGRWWPPLPRSDLRAMAWLGLVGHSLHVGIVTYGVYWSTAFSSSVILACGPIFTLLILRYQGTERLSLAQLLGVGLAFGGVLMFLSDKLLGGQWRAGGGDLVLLLAASLFSYYTVAAKPMFDKRGAVLTMGYSTILGSIPVLLWCLPSAADISWSSLNLWDGAGLFWSVVVSAFFGWLGWGWVNAVRGVARTAPLMYLMPPVAGLFAWALSGEHYTWIKIGGAGVILLGVALAQYAGALRRWATQS</sequence>
<feature type="transmembrane region" description="Helical" evidence="6">
    <location>
        <begin position="227"/>
        <end position="246"/>
    </location>
</feature>
<feature type="transmembrane region" description="Helical" evidence="6">
    <location>
        <begin position="188"/>
        <end position="207"/>
    </location>
</feature>
<feature type="transmembrane region" description="Helical" evidence="6">
    <location>
        <begin position="155"/>
        <end position="176"/>
    </location>
</feature>
<comment type="similarity">
    <text evidence="2">Belongs to the EamA transporter family.</text>
</comment>
<protein>
    <submittedName>
        <fullName evidence="8">DMT family transporter</fullName>
    </submittedName>
</protein>
<dbReference type="PANTHER" id="PTHR32322:SF2">
    <property type="entry name" value="EAMA DOMAIN-CONTAINING PROTEIN"/>
    <property type="match status" value="1"/>
</dbReference>
<feature type="transmembrane region" description="Helical" evidence="6">
    <location>
        <begin position="130"/>
        <end position="149"/>
    </location>
</feature>
<keyword evidence="3 6" id="KW-0812">Transmembrane</keyword>
<dbReference type="SUPFAM" id="SSF103481">
    <property type="entry name" value="Multidrug resistance efflux transporter EmrE"/>
    <property type="match status" value="2"/>
</dbReference>
<feature type="domain" description="EamA" evidence="7">
    <location>
        <begin position="162"/>
        <end position="295"/>
    </location>
</feature>
<gene>
    <name evidence="8" type="ORF">IC609_05545</name>
</gene>
<dbReference type="InterPro" id="IPR000620">
    <property type="entry name" value="EamA_dom"/>
</dbReference>
<dbReference type="RefSeq" id="WP_191818424.1">
    <property type="nucleotide sequence ID" value="NZ_JACYFT010000001.1"/>
</dbReference>
<dbReference type="AlphaFoldDB" id="A0A927FG31"/>
<feature type="transmembrane region" description="Helical" evidence="6">
    <location>
        <begin position="12"/>
        <end position="31"/>
    </location>
</feature>
<reference evidence="8" key="1">
    <citation type="submission" date="2020-09" db="EMBL/GenBank/DDBJ databases">
        <title>Genome seq and assembly of Limnohabitants sp.</title>
        <authorList>
            <person name="Chhetri G."/>
        </authorList>
    </citation>
    <scope>NUCLEOTIDE SEQUENCE</scope>
    <source>
        <strain evidence="8">JUR4</strain>
    </source>
</reference>
<dbReference type="Proteomes" id="UP000647424">
    <property type="component" value="Unassembled WGS sequence"/>
</dbReference>
<keyword evidence="4 6" id="KW-1133">Transmembrane helix</keyword>
<feature type="transmembrane region" description="Helical" evidence="6">
    <location>
        <begin position="258"/>
        <end position="274"/>
    </location>
</feature>
<accession>A0A927FG31</accession>
<evidence type="ECO:0000259" key="7">
    <source>
        <dbReference type="Pfam" id="PF00892"/>
    </source>
</evidence>
<evidence type="ECO:0000313" key="8">
    <source>
        <dbReference type="EMBL" id="MBD8049998.1"/>
    </source>
</evidence>
<evidence type="ECO:0000256" key="6">
    <source>
        <dbReference type="SAM" id="Phobius"/>
    </source>
</evidence>
<dbReference type="PANTHER" id="PTHR32322">
    <property type="entry name" value="INNER MEMBRANE TRANSPORTER"/>
    <property type="match status" value="1"/>
</dbReference>
<feature type="domain" description="EamA" evidence="7">
    <location>
        <begin position="14"/>
        <end position="148"/>
    </location>
</feature>
<evidence type="ECO:0000256" key="5">
    <source>
        <dbReference type="ARBA" id="ARBA00023136"/>
    </source>
</evidence>
<dbReference type="EMBL" id="JACYFT010000001">
    <property type="protein sequence ID" value="MBD8049998.1"/>
    <property type="molecule type" value="Genomic_DNA"/>
</dbReference>
<organism evidence="8 9">
    <name type="scientific">Limnohabitans radicicola</name>
    <dbReference type="NCBI Taxonomy" id="2771427"/>
    <lineage>
        <taxon>Bacteria</taxon>
        <taxon>Pseudomonadati</taxon>
        <taxon>Pseudomonadota</taxon>
        <taxon>Betaproteobacteria</taxon>
        <taxon>Burkholderiales</taxon>
        <taxon>Comamonadaceae</taxon>
        <taxon>Limnohabitans</taxon>
    </lineage>
</organism>